<evidence type="ECO:0000313" key="6">
    <source>
        <dbReference type="EMBL" id="MCO7546948.1"/>
    </source>
</evidence>
<feature type="transmembrane region" description="Helical" evidence="5">
    <location>
        <begin position="96"/>
        <end position="115"/>
    </location>
</feature>
<comment type="subcellular location">
    <subcellularLocation>
        <location evidence="1">Membrane</location>
        <topology evidence="1">Multi-pass membrane protein</topology>
    </subcellularLocation>
</comment>
<dbReference type="CDD" id="cd13128">
    <property type="entry name" value="MATE_Wzx_like"/>
    <property type="match status" value="1"/>
</dbReference>
<organism evidence="6 7">
    <name type="scientific">Stutzerimonas nitrititolerans</name>
    <dbReference type="NCBI Taxonomy" id="2482751"/>
    <lineage>
        <taxon>Bacteria</taxon>
        <taxon>Pseudomonadati</taxon>
        <taxon>Pseudomonadota</taxon>
        <taxon>Gammaproteobacteria</taxon>
        <taxon>Pseudomonadales</taxon>
        <taxon>Pseudomonadaceae</taxon>
        <taxon>Stutzerimonas</taxon>
    </lineage>
</organism>
<feature type="transmembrane region" description="Helical" evidence="5">
    <location>
        <begin position="368"/>
        <end position="389"/>
    </location>
</feature>
<protein>
    <submittedName>
        <fullName evidence="6">Flippase</fullName>
    </submittedName>
</protein>
<keyword evidence="3 5" id="KW-1133">Transmembrane helix</keyword>
<dbReference type="AlphaFoldDB" id="A0AA41WNY8"/>
<dbReference type="GO" id="GO:0016020">
    <property type="term" value="C:membrane"/>
    <property type="evidence" value="ECO:0007669"/>
    <property type="project" value="UniProtKB-SubCell"/>
</dbReference>
<keyword evidence="4 5" id="KW-0472">Membrane</keyword>
<evidence type="ECO:0000256" key="3">
    <source>
        <dbReference type="ARBA" id="ARBA00022989"/>
    </source>
</evidence>
<feature type="transmembrane region" description="Helical" evidence="5">
    <location>
        <begin position="336"/>
        <end position="356"/>
    </location>
</feature>
<gene>
    <name evidence="6" type="ORF">NJF43_19545</name>
</gene>
<dbReference type="Pfam" id="PF01943">
    <property type="entry name" value="Polysacc_synt"/>
    <property type="match status" value="1"/>
</dbReference>
<evidence type="ECO:0000256" key="1">
    <source>
        <dbReference type="ARBA" id="ARBA00004141"/>
    </source>
</evidence>
<evidence type="ECO:0000256" key="4">
    <source>
        <dbReference type="ARBA" id="ARBA00023136"/>
    </source>
</evidence>
<reference evidence="6" key="1">
    <citation type="submission" date="2022-06" db="EMBL/GenBank/DDBJ databases">
        <title>Detection of beta-lactamases in bacteria of animal origin.</title>
        <authorList>
            <person name="Mlynarcik P."/>
            <person name="Zdarska V."/>
            <person name="Chudobova H."/>
            <person name="Prochazkova P."/>
            <person name="Hricova K."/>
            <person name="Mezerova K."/>
            <person name="Bardon J."/>
            <person name="Dolejska M."/>
            <person name="Sukkar I."/>
            <person name="Kolar M."/>
        </authorList>
    </citation>
    <scope>NUCLEOTIDE SEQUENCE</scope>
    <source>
        <strain evidence="6">S 300-3</strain>
    </source>
</reference>
<feature type="transmembrane region" description="Helical" evidence="5">
    <location>
        <begin position="395"/>
        <end position="415"/>
    </location>
</feature>
<keyword evidence="2 5" id="KW-0812">Transmembrane</keyword>
<dbReference type="InterPro" id="IPR052556">
    <property type="entry name" value="PolySynth_Transporter"/>
</dbReference>
<evidence type="ECO:0000256" key="5">
    <source>
        <dbReference type="SAM" id="Phobius"/>
    </source>
</evidence>
<feature type="transmembrane region" description="Helical" evidence="5">
    <location>
        <begin position="305"/>
        <end position="330"/>
    </location>
</feature>
<feature type="transmembrane region" description="Helical" evidence="5">
    <location>
        <begin position="28"/>
        <end position="46"/>
    </location>
</feature>
<sequence>MSATAIRSLFQKLRLYLFNTSWMMAERLLNIGVGFAVAILLARYLGPERFGILSYAISVTAIFASAGHMGLAGLVVREVVREPHEVPKILGTTFMLKLTGMAIGFLLVLGYAVLFEEIGSLEFWMLLIVASAIFFQTFDVVEYWFQSQVQAKYPAIAKSSAVLLAAALKVGLILSGAGLLAFAFAHTAQFVVAALILAYLYKSTTRTSVIEWQANLAKAKQLLSQGWIIYLSSIFAVIYMKIDQIMLKWMVGAQEVGVYAVAAQLSEAWYFLPIAVVASFFPKLIKLRDSDSELFNRRLQQLFDFLFLVAIAVALVVTLVAGPVIALLFGSSYQDSASVLTIHIWGGVFIFMRALFSRWILIENALMFSLITQGLGALFNVGLNVLLIPRHGAEGAAMATVISYAIASYGALLLHPKTRPVFFMMTRSLFSPFRYAYSAVGATR</sequence>
<evidence type="ECO:0000256" key="2">
    <source>
        <dbReference type="ARBA" id="ARBA00022692"/>
    </source>
</evidence>
<accession>A0AA41WNY8</accession>
<feature type="transmembrane region" description="Helical" evidence="5">
    <location>
        <begin position="222"/>
        <end position="242"/>
    </location>
</feature>
<dbReference type="PANTHER" id="PTHR43424">
    <property type="entry name" value="LOCUS PUTATIVE PROTEIN 1-RELATED"/>
    <property type="match status" value="1"/>
</dbReference>
<proteinExistence type="predicted"/>
<feature type="transmembrane region" description="Helical" evidence="5">
    <location>
        <begin position="121"/>
        <end position="141"/>
    </location>
</feature>
<dbReference type="InterPro" id="IPR002797">
    <property type="entry name" value="Polysacc_synth"/>
</dbReference>
<feature type="transmembrane region" description="Helical" evidence="5">
    <location>
        <begin position="268"/>
        <end position="285"/>
    </location>
</feature>
<feature type="transmembrane region" description="Helical" evidence="5">
    <location>
        <begin position="52"/>
        <end position="76"/>
    </location>
</feature>
<dbReference type="Proteomes" id="UP001165292">
    <property type="component" value="Unassembled WGS sequence"/>
</dbReference>
<evidence type="ECO:0000313" key="7">
    <source>
        <dbReference type="Proteomes" id="UP001165292"/>
    </source>
</evidence>
<dbReference type="EMBL" id="JAMYBS010000040">
    <property type="protein sequence ID" value="MCO7546948.1"/>
    <property type="molecule type" value="Genomic_DNA"/>
</dbReference>
<name>A0AA41WNY8_9GAMM</name>
<dbReference type="PANTHER" id="PTHR43424:SF1">
    <property type="entry name" value="LOCUS PUTATIVE PROTEIN 1-RELATED"/>
    <property type="match status" value="1"/>
</dbReference>
<comment type="caution">
    <text evidence="6">The sequence shown here is derived from an EMBL/GenBank/DDBJ whole genome shotgun (WGS) entry which is preliminary data.</text>
</comment>
<feature type="transmembrane region" description="Helical" evidence="5">
    <location>
        <begin position="180"/>
        <end position="201"/>
    </location>
</feature>
<dbReference type="RefSeq" id="WP_115028278.1">
    <property type="nucleotide sequence ID" value="NZ_DAMAWD010000009.1"/>
</dbReference>